<sequence length="63" mass="7408">MLLEGVRLSSLITAGIAQIIDTDDYEVEEVLENWLEFLQQKRIASETHYSLYHSNLRDWLGRQ</sequence>
<dbReference type="RefSeq" id="WP_190891211.1">
    <property type="nucleotide sequence ID" value="NZ_JACJTE010000002.1"/>
</dbReference>
<comment type="caution">
    <text evidence="1">The sequence shown here is derived from an EMBL/GenBank/DDBJ whole genome shotgun (WGS) entry which is preliminary data.</text>
</comment>
<gene>
    <name evidence="1" type="ORF">H6G95_02505</name>
</gene>
<dbReference type="EMBL" id="JACJTE010000002">
    <property type="protein sequence ID" value="MBD2559516.1"/>
    <property type="molecule type" value="Genomic_DNA"/>
</dbReference>
<evidence type="ECO:0000313" key="1">
    <source>
        <dbReference type="EMBL" id="MBD2559516.1"/>
    </source>
</evidence>
<evidence type="ECO:0000313" key="2">
    <source>
        <dbReference type="Proteomes" id="UP000604661"/>
    </source>
</evidence>
<dbReference type="Proteomes" id="UP000604661">
    <property type="component" value="Unassembled WGS sequence"/>
</dbReference>
<protein>
    <recommendedName>
        <fullName evidence="3">Core-binding (CB) domain-containing protein</fullName>
    </recommendedName>
</protein>
<accession>A0ABR8EPL0</accession>
<reference evidence="1 2" key="1">
    <citation type="journal article" date="2020" name="ISME J.">
        <title>Comparative genomics reveals insights into cyanobacterial evolution and habitat adaptation.</title>
        <authorList>
            <person name="Chen M.Y."/>
            <person name="Teng W.K."/>
            <person name="Zhao L."/>
            <person name="Hu C.X."/>
            <person name="Zhou Y.K."/>
            <person name="Han B.P."/>
            <person name="Song L.R."/>
            <person name="Shu W.S."/>
        </authorList>
    </citation>
    <scope>NUCLEOTIDE SEQUENCE [LARGE SCALE GENOMIC DNA]</scope>
    <source>
        <strain evidence="1 2">FACHB-391</strain>
    </source>
</reference>
<proteinExistence type="predicted"/>
<organism evidence="1 2">
    <name type="scientific">Nostoc linckia FACHB-391</name>
    <dbReference type="NCBI Taxonomy" id="2692906"/>
    <lineage>
        <taxon>Bacteria</taxon>
        <taxon>Bacillati</taxon>
        <taxon>Cyanobacteriota</taxon>
        <taxon>Cyanophyceae</taxon>
        <taxon>Nostocales</taxon>
        <taxon>Nostocaceae</taxon>
        <taxon>Nostoc</taxon>
    </lineage>
</organism>
<name>A0ABR8EPL0_NOSLI</name>
<keyword evidence="2" id="KW-1185">Reference proteome</keyword>
<evidence type="ECO:0008006" key="3">
    <source>
        <dbReference type="Google" id="ProtNLM"/>
    </source>
</evidence>